<gene>
    <name evidence="3" type="ORF">CCS01_14625</name>
</gene>
<evidence type="ECO:0000259" key="2">
    <source>
        <dbReference type="Pfam" id="PF18945"/>
    </source>
</evidence>
<proteinExistence type="predicted"/>
<feature type="domain" description="TssC1 C-terminal" evidence="2">
    <location>
        <begin position="398"/>
        <end position="506"/>
    </location>
</feature>
<dbReference type="AlphaFoldDB" id="A0A2S6NFD8"/>
<dbReference type="OrthoDB" id="9764000at2"/>
<comment type="caution">
    <text evidence="3">The sequence shown here is derived from an EMBL/GenBank/DDBJ whole genome shotgun (WGS) entry which is preliminary data.</text>
</comment>
<evidence type="ECO:0000313" key="4">
    <source>
        <dbReference type="Proteomes" id="UP000239724"/>
    </source>
</evidence>
<dbReference type="Proteomes" id="UP000239724">
    <property type="component" value="Unassembled WGS sequence"/>
</dbReference>
<dbReference type="Pfam" id="PF05943">
    <property type="entry name" value="VipB"/>
    <property type="match status" value="1"/>
</dbReference>
<dbReference type="PANTHER" id="PTHR35565:SF3">
    <property type="entry name" value="TYPE VI SECRETION SYSTEM SHEATH PROTEIN TSSC1"/>
    <property type="match status" value="1"/>
</dbReference>
<dbReference type="RefSeq" id="WP_104519577.1">
    <property type="nucleotide sequence ID" value="NZ_NHRY01000148.1"/>
</dbReference>
<dbReference type="Pfam" id="PF18945">
    <property type="entry name" value="VipB_2"/>
    <property type="match status" value="1"/>
</dbReference>
<evidence type="ECO:0008006" key="5">
    <source>
        <dbReference type="Google" id="ProtNLM"/>
    </source>
</evidence>
<dbReference type="InterPro" id="IPR044032">
    <property type="entry name" value="TssC1_C"/>
</dbReference>
<sequence>MNKASASSHKAPAEQGATTRLRASVLAGTFVGRADEDLAEIFATFLSADHHAALKLWFGTERPDVDTVAVRGALDRDIAAIDAMLSEQIDAILHHPGMLRLEGRWRGLSWLVNGADLNARLKIKLLNVTWPEICRDLDLALEFDQSQLFRKIYEEEFGSPGGEPYGLIIIDHEVRHQAGGHARSDDVSALASLSSVAAAAFSPMILGASPALLEVDHFYELANVLDVTAPLRNTDHARWRGLGTRTDMRFVGVALPRMLARPPWQDDGTRDDGFRYAEYAPGPEHRVWSNAAYGFGAVVARAFATYAWPADLRGVEVDRIGGGLVQHAPAEPFRTEFDLVWPRIPLEIVWNDRQEREFAANGLIPLASVPNTEELVFGAVGSLLIPPRRTGRNAAPVNANAHVSSQLNSILCASRFAHYLKLMGRQMVGSFRTADEIERQLQGWLTRYVNGNLSAAAESRARHPLVAAQVEVREQIGRPGSFGCIVRLQPHYQLDDLAATFQLVTDFGGARL</sequence>
<feature type="domain" description="TssC1 N-terminal" evidence="1">
    <location>
        <begin position="75"/>
        <end position="382"/>
    </location>
</feature>
<dbReference type="InterPro" id="IPR044031">
    <property type="entry name" value="TssC1_N"/>
</dbReference>
<dbReference type="PANTHER" id="PTHR35565">
    <property type="entry name" value="CYTOPLASMIC PROTEIN-RELATED"/>
    <property type="match status" value="1"/>
</dbReference>
<organism evidence="3 4">
    <name type="scientific">Rhodopila globiformis</name>
    <name type="common">Rhodopseudomonas globiformis</name>
    <dbReference type="NCBI Taxonomy" id="1071"/>
    <lineage>
        <taxon>Bacteria</taxon>
        <taxon>Pseudomonadati</taxon>
        <taxon>Pseudomonadota</taxon>
        <taxon>Alphaproteobacteria</taxon>
        <taxon>Acetobacterales</taxon>
        <taxon>Acetobacteraceae</taxon>
        <taxon>Rhodopila</taxon>
    </lineage>
</organism>
<evidence type="ECO:0000259" key="1">
    <source>
        <dbReference type="Pfam" id="PF05943"/>
    </source>
</evidence>
<dbReference type="NCBIfam" id="TIGR03355">
    <property type="entry name" value="VI_chp_2"/>
    <property type="match status" value="1"/>
</dbReference>
<keyword evidence="4" id="KW-1185">Reference proteome</keyword>
<dbReference type="EMBL" id="NHRY01000148">
    <property type="protein sequence ID" value="PPQ33365.1"/>
    <property type="molecule type" value="Genomic_DNA"/>
</dbReference>
<reference evidence="3 4" key="1">
    <citation type="journal article" date="2018" name="Arch. Microbiol.">
        <title>New insights into the metabolic potential of the phototrophic purple bacterium Rhodopila globiformis DSM 161(T) from its draft genome sequence and evidence for a vanadium-dependent nitrogenase.</title>
        <authorList>
            <person name="Imhoff J.F."/>
            <person name="Rahn T."/>
            <person name="Kunzel S."/>
            <person name="Neulinger S.C."/>
        </authorList>
    </citation>
    <scope>NUCLEOTIDE SEQUENCE [LARGE SCALE GENOMIC DNA]</scope>
    <source>
        <strain evidence="3 4">DSM 161</strain>
    </source>
</reference>
<dbReference type="InterPro" id="IPR010269">
    <property type="entry name" value="T6SS_TssC-like"/>
</dbReference>
<evidence type="ECO:0000313" key="3">
    <source>
        <dbReference type="EMBL" id="PPQ33365.1"/>
    </source>
</evidence>
<protein>
    <recommendedName>
        <fullName evidence="5">Type VI secretion protein</fullName>
    </recommendedName>
</protein>
<accession>A0A2S6NFD8</accession>
<name>A0A2S6NFD8_RHOGL</name>